<dbReference type="Proteomes" id="UP000305948">
    <property type="component" value="Unassembled WGS sequence"/>
</dbReference>
<accession>A0A5C3MQL5</accession>
<evidence type="ECO:0000313" key="1">
    <source>
        <dbReference type="EMBL" id="TFK47063.1"/>
    </source>
</evidence>
<name>A0A5C3MQL5_9AGAM</name>
<keyword evidence="2" id="KW-1185">Reference proteome</keyword>
<gene>
    <name evidence="1" type="ORF">OE88DRAFT_1666923</name>
</gene>
<sequence length="108" mass="11375">MGSNGGIISVRFLPIASPCLTTVHGALVSPVHPAPLAVSFIRTPVVSMCSRILAIVAYGLFPASNPSRPFVPLTTCHYRSSIPPLLSSERGTASYIVRRSGVRGTSNL</sequence>
<proteinExistence type="predicted"/>
<evidence type="ECO:0000313" key="2">
    <source>
        <dbReference type="Proteomes" id="UP000305948"/>
    </source>
</evidence>
<reference evidence="1 2" key="1">
    <citation type="journal article" date="2019" name="Nat. Ecol. Evol.">
        <title>Megaphylogeny resolves global patterns of mushroom evolution.</title>
        <authorList>
            <person name="Varga T."/>
            <person name="Krizsan K."/>
            <person name="Foldi C."/>
            <person name="Dima B."/>
            <person name="Sanchez-Garcia M."/>
            <person name="Sanchez-Ramirez S."/>
            <person name="Szollosi G.J."/>
            <person name="Szarkandi J.G."/>
            <person name="Papp V."/>
            <person name="Albert L."/>
            <person name="Andreopoulos W."/>
            <person name="Angelini C."/>
            <person name="Antonin V."/>
            <person name="Barry K.W."/>
            <person name="Bougher N.L."/>
            <person name="Buchanan P."/>
            <person name="Buyck B."/>
            <person name="Bense V."/>
            <person name="Catcheside P."/>
            <person name="Chovatia M."/>
            <person name="Cooper J."/>
            <person name="Damon W."/>
            <person name="Desjardin D."/>
            <person name="Finy P."/>
            <person name="Geml J."/>
            <person name="Haridas S."/>
            <person name="Hughes K."/>
            <person name="Justo A."/>
            <person name="Karasinski D."/>
            <person name="Kautmanova I."/>
            <person name="Kiss B."/>
            <person name="Kocsube S."/>
            <person name="Kotiranta H."/>
            <person name="LaButti K.M."/>
            <person name="Lechner B.E."/>
            <person name="Liimatainen K."/>
            <person name="Lipzen A."/>
            <person name="Lukacs Z."/>
            <person name="Mihaltcheva S."/>
            <person name="Morgado L.N."/>
            <person name="Niskanen T."/>
            <person name="Noordeloos M.E."/>
            <person name="Ohm R.A."/>
            <person name="Ortiz-Santana B."/>
            <person name="Ovrebo C."/>
            <person name="Racz N."/>
            <person name="Riley R."/>
            <person name="Savchenko A."/>
            <person name="Shiryaev A."/>
            <person name="Soop K."/>
            <person name="Spirin V."/>
            <person name="Szebenyi C."/>
            <person name="Tomsovsky M."/>
            <person name="Tulloss R.E."/>
            <person name="Uehling J."/>
            <person name="Grigoriev I.V."/>
            <person name="Vagvolgyi C."/>
            <person name="Papp T."/>
            <person name="Martin F.M."/>
            <person name="Miettinen O."/>
            <person name="Hibbett D.S."/>
            <person name="Nagy L.G."/>
        </authorList>
    </citation>
    <scope>NUCLEOTIDE SEQUENCE [LARGE SCALE GENOMIC DNA]</scope>
    <source>
        <strain evidence="1 2">OMC1185</strain>
    </source>
</reference>
<dbReference type="AlphaFoldDB" id="A0A5C3MQL5"/>
<dbReference type="EMBL" id="ML213526">
    <property type="protein sequence ID" value="TFK47063.1"/>
    <property type="molecule type" value="Genomic_DNA"/>
</dbReference>
<organism evidence="1 2">
    <name type="scientific">Heliocybe sulcata</name>
    <dbReference type="NCBI Taxonomy" id="5364"/>
    <lineage>
        <taxon>Eukaryota</taxon>
        <taxon>Fungi</taxon>
        <taxon>Dikarya</taxon>
        <taxon>Basidiomycota</taxon>
        <taxon>Agaricomycotina</taxon>
        <taxon>Agaricomycetes</taxon>
        <taxon>Gloeophyllales</taxon>
        <taxon>Gloeophyllaceae</taxon>
        <taxon>Heliocybe</taxon>
    </lineage>
</organism>
<protein>
    <submittedName>
        <fullName evidence="1">Uncharacterized protein</fullName>
    </submittedName>
</protein>